<dbReference type="EMBL" id="QXDF01000001">
    <property type="protein sequence ID" value="RIA56136.1"/>
    <property type="molecule type" value="Genomic_DNA"/>
</dbReference>
<evidence type="ECO:0000313" key="1">
    <source>
        <dbReference type="EMBL" id="RIA56136.1"/>
    </source>
</evidence>
<proteinExistence type="predicted"/>
<reference evidence="1 2" key="1">
    <citation type="submission" date="2018-08" db="EMBL/GenBank/DDBJ databases">
        <title>Genomic Encyclopedia of Archaeal and Bacterial Type Strains, Phase II (KMG-II): from individual species to whole genera.</title>
        <authorList>
            <person name="Goeker M."/>
        </authorList>
    </citation>
    <scope>NUCLEOTIDE SEQUENCE [LARGE SCALE GENOMIC DNA]</scope>
    <source>
        <strain evidence="1 2">DSM 5002</strain>
    </source>
</reference>
<dbReference type="InterPro" id="IPR029063">
    <property type="entry name" value="SAM-dependent_MTases_sf"/>
</dbReference>
<evidence type="ECO:0000313" key="2">
    <source>
        <dbReference type="Proteomes" id="UP000266273"/>
    </source>
</evidence>
<dbReference type="InterPro" id="IPR010342">
    <property type="entry name" value="DUF938"/>
</dbReference>
<dbReference type="Pfam" id="PF06080">
    <property type="entry name" value="DUF938"/>
    <property type="match status" value="1"/>
</dbReference>
<dbReference type="AlphaFoldDB" id="A0A397Q457"/>
<sequence length="205" mass="21504">MEKQFSPSAARNTEPILAALRPRLPASGRALEAASGTGQHIAAFASAFPGIDWTPSDPDPTARASIAAHVAEAGLENLHAPLDLDVTDPAWPETVDAGLDVIVAINLLHISPWAAALGLLAGAERLLAPNGRLFIYGPFSRGGDYLSQSNVQFDASLRHRDPSWGLRDVDDVAAAARAEGLDLAEVIEMPANNLMLLFSKSPGGA</sequence>
<dbReference type="PANTHER" id="PTHR20974">
    <property type="entry name" value="UPF0585 PROTEIN CG18661"/>
    <property type="match status" value="1"/>
</dbReference>
<dbReference type="PANTHER" id="PTHR20974:SF0">
    <property type="entry name" value="UPF0585 PROTEIN CG18661"/>
    <property type="match status" value="1"/>
</dbReference>
<organism evidence="1 2">
    <name type="scientific">Dichotomicrobium thermohalophilum</name>
    <dbReference type="NCBI Taxonomy" id="933063"/>
    <lineage>
        <taxon>Bacteria</taxon>
        <taxon>Pseudomonadati</taxon>
        <taxon>Pseudomonadota</taxon>
        <taxon>Alphaproteobacteria</taxon>
        <taxon>Hyphomicrobiales</taxon>
        <taxon>Hyphomicrobiaceae</taxon>
        <taxon>Dichotomicrobium</taxon>
    </lineage>
</organism>
<gene>
    <name evidence="1" type="ORF">BXY53_1236</name>
</gene>
<keyword evidence="2" id="KW-1185">Reference proteome</keyword>
<name>A0A397Q457_9HYPH</name>
<dbReference type="Gene3D" id="3.40.50.150">
    <property type="entry name" value="Vaccinia Virus protein VP39"/>
    <property type="match status" value="1"/>
</dbReference>
<protein>
    <submittedName>
        <fullName evidence="1">Uncharacterized protein DUF938</fullName>
    </submittedName>
</protein>
<comment type="caution">
    <text evidence="1">The sequence shown here is derived from an EMBL/GenBank/DDBJ whole genome shotgun (WGS) entry which is preliminary data.</text>
</comment>
<dbReference type="RefSeq" id="WP_119060960.1">
    <property type="nucleotide sequence ID" value="NZ_QXDF01000001.1"/>
</dbReference>
<dbReference type="OrthoDB" id="5525831at2"/>
<accession>A0A397Q457</accession>
<dbReference type="SUPFAM" id="SSF53335">
    <property type="entry name" value="S-adenosyl-L-methionine-dependent methyltransferases"/>
    <property type="match status" value="1"/>
</dbReference>
<dbReference type="Proteomes" id="UP000266273">
    <property type="component" value="Unassembled WGS sequence"/>
</dbReference>